<dbReference type="CDD" id="cd04301">
    <property type="entry name" value="NAT_SF"/>
    <property type="match status" value="1"/>
</dbReference>
<dbReference type="Proteomes" id="UP000094795">
    <property type="component" value="Unassembled WGS sequence"/>
</dbReference>
<feature type="domain" description="N-acetyltransferase" evidence="3">
    <location>
        <begin position="3"/>
        <end position="147"/>
    </location>
</feature>
<dbReference type="InterPro" id="IPR050832">
    <property type="entry name" value="Bact_Acetyltransf"/>
</dbReference>
<dbReference type="PANTHER" id="PTHR43877:SF2">
    <property type="entry name" value="AMINOALKYLPHOSPHONATE N-ACETYLTRANSFERASE-RELATED"/>
    <property type="match status" value="1"/>
</dbReference>
<dbReference type="EMBL" id="LQZT01000002">
    <property type="protein sequence ID" value="OCW59061.1"/>
    <property type="molecule type" value="Genomic_DNA"/>
</dbReference>
<proteinExistence type="predicted"/>
<sequence length="149" mass="16603">MTVSIRTATEADIPAIFDVRTSVRENHLSIRQLTEMGITSGTLREALHAHACIWVAEQEGRIVGFSMVDVEDACLFAAFVRPEQAGLGIGRRLVQRAEALLFAHHPSIWLETDGSSRATGFYERLGWVRTRELEGGDARFEKHRPCPGD</sequence>
<name>A0A1C1YZW2_9HYPH</name>
<reference evidence="4 5" key="1">
    <citation type="submission" date="2015-12" db="EMBL/GenBank/DDBJ databases">
        <authorList>
            <person name="Shamseldin A."/>
            <person name="Moawad H."/>
            <person name="Abd El-Rahim W.M."/>
            <person name="Sadowsky M.J."/>
        </authorList>
    </citation>
    <scope>NUCLEOTIDE SEQUENCE [LARGE SCALE GENOMIC DNA]</scope>
    <source>
        <strain evidence="4 5">JC234</strain>
    </source>
</reference>
<dbReference type="InterPro" id="IPR016181">
    <property type="entry name" value="Acyl_CoA_acyltransferase"/>
</dbReference>
<evidence type="ECO:0000313" key="5">
    <source>
        <dbReference type="Proteomes" id="UP000094795"/>
    </source>
</evidence>
<evidence type="ECO:0000256" key="1">
    <source>
        <dbReference type="ARBA" id="ARBA00022679"/>
    </source>
</evidence>
<dbReference type="STRING" id="1480615.AWJ14_05005"/>
<accession>A0A1C1YZW2</accession>
<keyword evidence="2" id="KW-0012">Acyltransferase</keyword>
<comment type="caution">
    <text evidence="4">The sequence shown here is derived from an EMBL/GenBank/DDBJ whole genome shotgun (WGS) entry which is preliminary data.</text>
</comment>
<dbReference type="GO" id="GO:0016747">
    <property type="term" value="F:acyltransferase activity, transferring groups other than amino-acyl groups"/>
    <property type="evidence" value="ECO:0007669"/>
    <property type="project" value="InterPro"/>
</dbReference>
<dbReference type="InterPro" id="IPR000182">
    <property type="entry name" value="GNAT_dom"/>
</dbReference>
<dbReference type="Pfam" id="PF13508">
    <property type="entry name" value="Acetyltransf_7"/>
    <property type="match status" value="1"/>
</dbReference>
<dbReference type="Gene3D" id="3.40.630.30">
    <property type="match status" value="1"/>
</dbReference>
<organism evidence="4 5">
    <name type="scientific">Hoeflea olei</name>
    <dbReference type="NCBI Taxonomy" id="1480615"/>
    <lineage>
        <taxon>Bacteria</taxon>
        <taxon>Pseudomonadati</taxon>
        <taxon>Pseudomonadota</taxon>
        <taxon>Alphaproteobacteria</taxon>
        <taxon>Hyphomicrobiales</taxon>
        <taxon>Rhizobiaceae</taxon>
        <taxon>Hoeflea</taxon>
    </lineage>
</organism>
<evidence type="ECO:0000259" key="3">
    <source>
        <dbReference type="PROSITE" id="PS51186"/>
    </source>
</evidence>
<dbReference type="SUPFAM" id="SSF55729">
    <property type="entry name" value="Acyl-CoA N-acyltransferases (Nat)"/>
    <property type="match status" value="1"/>
</dbReference>
<keyword evidence="5" id="KW-1185">Reference proteome</keyword>
<dbReference type="OrthoDB" id="9809751at2"/>
<dbReference type="PROSITE" id="PS51186">
    <property type="entry name" value="GNAT"/>
    <property type="match status" value="1"/>
</dbReference>
<keyword evidence="1 4" id="KW-0808">Transferase</keyword>
<dbReference type="AlphaFoldDB" id="A0A1C1YZW2"/>
<protein>
    <submittedName>
        <fullName evidence="4">GCN5 family acetyltransferase</fullName>
    </submittedName>
</protein>
<evidence type="ECO:0000256" key="2">
    <source>
        <dbReference type="ARBA" id="ARBA00023315"/>
    </source>
</evidence>
<gene>
    <name evidence="4" type="ORF">AWJ14_05005</name>
</gene>
<dbReference type="PANTHER" id="PTHR43877">
    <property type="entry name" value="AMINOALKYLPHOSPHONATE N-ACETYLTRANSFERASE-RELATED-RELATED"/>
    <property type="match status" value="1"/>
</dbReference>
<evidence type="ECO:0000313" key="4">
    <source>
        <dbReference type="EMBL" id="OCW59061.1"/>
    </source>
</evidence>